<dbReference type="RefSeq" id="WP_186989231.1">
    <property type="nucleotide sequence ID" value="NZ_CP052909.1"/>
</dbReference>
<dbReference type="EMBL" id="CP052909">
    <property type="protein sequence ID" value="QNJ99057.1"/>
    <property type="molecule type" value="Genomic_DNA"/>
</dbReference>
<reference evidence="1 2" key="1">
    <citation type="submission" date="2020-04" db="EMBL/GenBank/DDBJ databases">
        <title>Genome sequence of Altibacter aquimarinus strain ALE3EI.</title>
        <authorList>
            <person name="Oh H.-M."/>
            <person name="Jang D."/>
        </authorList>
    </citation>
    <scope>NUCLEOTIDE SEQUENCE [LARGE SCALE GENOMIC DNA]</scope>
    <source>
        <strain evidence="1 2">ALE3EI</strain>
    </source>
</reference>
<organism evidence="1 2">
    <name type="scientific">Constantimarinum furrinae</name>
    <dbReference type="NCBI Taxonomy" id="2562285"/>
    <lineage>
        <taxon>Bacteria</taxon>
        <taxon>Pseudomonadati</taxon>
        <taxon>Bacteroidota</taxon>
        <taxon>Flavobacteriia</taxon>
        <taxon>Flavobacteriales</taxon>
        <taxon>Flavobacteriaceae</taxon>
        <taxon>Altibacter/Constantimarinum group</taxon>
        <taxon>Constantimarinum</taxon>
    </lineage>
</organism>
<accession>A0A7G8PXJ1</accession>
<protein>
    <submittedName>
        <fullName evidence="1">Uncharacterized protein</fullName>
    </submittedName>
</protein>
<proteinExistence type="predicted"/>
<dbReference type="Proteomes" id="UP000515514">
    <property type="component" value="Chromosome"/>
</dbReference>
<evidence type="ECO:0000313" key="2">
    <source>
        <dbReference type="Proteomes" id="UP000515514"/>
    </source>
</evidence>
<gene>
    <name evidence="1" type="ORF">ALE3EI_2522</name>
</gene>
<evidence type="ECO:0000313" key="1">
    <source>
        <dbReference type="EMBL" id="QNJ99057.1"/>
    </source>
</evidence>
<sequence>MKKKNLSGSIETFQSQTIYLNVNYLEKGEYTLHIIHKNRIIKRTNFTKDK</sequence>
<keyword evidence="2" id="KW-1185">Reference proteome</keyword>
<dbReference type="KEGG" id="alti:ALE3EI_2522"/>
<name>A0A7G8PXJ1_9FLAO</name>
<dbReference type="AlphaFoldDB" id="A0A7G8PXJ1"/>